<feature type="transmembrane region" description="Helical" evidence="7">
    <location>
        <begin position="110"/>
        <end position="135"/>
    </location>
</feature>
<dbReference type="InterPro" id="IPR050790">
    <property type="entry name" value="ExbB/TolQ_transport"/>
</dbReference>
<keyword evidence="6" id="KW-0813">Transport</keyword>
<evidence type="ECO:0000256" key="4">
    <source>
        <dbReference type="ARBA" id="ARBA00022989"/>
    </source>
</evidence>
<dbReference type="Pfam" id="PF01618">
    <property type="entry name" value="MotA_ExbB"/>
    <property type="match status" value="1"/>
</dbReference>
<accession>A0A2U1CMM8</accession>
<name>A0A2U1CMM8_9BURK</name>
<keyword evidence="3 7" id="KW-0812">Transmembrane</keyword>
<reference evidence="9 10" key="1">
    <citation type="submission" date="2018-04" db="EMBL/GenBank/DDBJ databases">
        <title>Genomic Encyclopedia of Type Strains, Phase IV (KMG-IV): sequencing the most valuable type-strain genomes for metagenomic binning, comparative biology and taxonomic classification.</title>
        <authorList>
            <person name="Goeker M."/>
        </authorList>
    </citation>
    <scope>NUCLEOTIDE SEQUENCE [LARGE SCALE GENOMIC DNA]</scope>
    <source>
        <strain evidence="9 10">DSM 10065</strain>
    </source>
</reference>
<protein>
    <submittedName>
        <fullName evidence="9">Outer membrane transport energization protein ExbB</fullName>
    </submittedName>
</protein>
<comment type="caution">
    <text evidence="9">The sequence shown here is derived from an EMBL/GenBank/DDBJ whole genome shotgun (WGS) entry which is preliminary data.</text>
</comment>
<evidence type="ECO:0000256" key="6">
    <source>
        <dbReference type="RuleBase" id="RU004057"/>
    </source>
</evidence>
<dbReference type="RefSeq" id="WP_116518238.1">
    <property type="nucleotide sequence ID" value="NZ_JACCEX010000002.1"/>
</dbReference>
<organism evidence="9 10">
    <name type="scientific">Pusillimonas noertemannii</name>
    <dbReference type="NCBI Taxonomy" id="305977"/>
    <lineage>
        <taxon>Bacteria</taxon>
        <taxon>Pseudomonadati</taxon>
        <taxon>Pseudomonadota</taxon>
        <taxon>Betaproteobacteria</taxon>
        <taxon>Burkholderiales</taxon>
        <taxon>Alcaligenaceae</taxon>
        <taxon>Pusillimonas</taxon>
    </lineage>
</organism>
<dbReference type="GO" id="GO:0017038">
    <property type="term" value="P:protein import"/>
    <property type="evidence" value="ECO:0007669"/>
    <property type="project" value="TreeGrafter"/>
</dbReference>
<keyword evidence="5 7" id="KW-0472">Membrane</keyword>
<evidence type="ECO:0000256" key="7">
    <source>
        <dbReference type="SAM" id="Phobius"/>
    </source>
</evidence>
<evidence type="ECO:0000313" key="10">
    <source>
        <dbReference type="Proteomes" id="UP000246145"/>
    </source>
</evidence>
<evidence type="ECO:0000256" key="1">
    <source>
        <dbReference type="ARBA" id="ARBA00004651"/>
    </source>
</evidence>
<dbReference type="GO" id="GO:0005886">
    <property type="term" value="C:plasma membrane"/>
    <property type="evidence" value="ECO:0007669"/>
    <property type="project" value="UniProtKB-SubCell"/>
</dbReference>
<keyword evidence="4 7" id="KW-1133">Transmembrane helix</keyword>
<proteinExistence type="inferred from homology"/>
<feature type="domain" description="MotA/TolQ/ExbB proton channel" evidence="8">
    <location>
        <begin position="88"/>
        <end position="169"/>
    </location>
</feature>
<dbReference type="OrthoDB" id="3178152at2"/>
<keyword evidence="2" id="KW-1003">Cell membrane</keyword>
<evidence type="ECO:0000256" key="5">
    <source>
        <dbReference type="ARBA" id="ARBA00023136"/>
    </source>
</evidence>
<sequence>MMLKLILEQVSQLMFQPVLALLVALVIWTLVALGMFLRSFVGRRRGRRPAVGRFAQLIDEAAGDAMNLPAGAGAGPAAEAGAAPDLDLRIEKLLAQAEHDSLRSLNSVRFAVRAGPSLGLMGTLIPMAAGLSGLARGDLPALAEHMVVAFSATIVGIAIGVVAHVIAMVREGWLRQDLDDIRLHAERVLRRYEAAAAKQPASPAAVAREGA</sequence>
<comment type="similarity">
    <text evidence="6">Belongs to the exbB/tolQ family.</text>
</comment>
<evidence type="ECO:0000259" key="8">
    <source>
        <dbReference type="Pfam" id="PF01618"/>
    </source>
</evidence>
<gene>
    <name evidence="9" type="ORF">C7440_1746</name>
</gene>
<evidence type="ECO:0000313" key="9">
    <source>
        <dbReference type="EMBL" id="PVY62253.1"/>
    </source>
</evidence>
<dbReference type="InterPro" id="IPR002898">
    <property type="entry name" value="MotA_ExbB_proton_chnl"/>
</dbReference>
<comment type="subcellular location">
    <subcellularLocation>
        <location evidence="1">Cell membrane</location>
        <topology evidence="1">Multi-pass membrane protein</topology>
    </subcellularLocation>
    <subcellularLocation>
        <location evidence="6">Membrane</location>
        <topology evidence="6">Multi-pass membrane protein</topology>
    </subcellularLocation>
</comment>
<keyword evidence="6" id="KW-0653">Protein transport</keyword>
<dbReference type="PANTHER" id="PTHR30625">
    <property type="entry name" value="PROTEIN TOLQ"/>
    <property type="match status" value="1"/>
</dbReference>
<dbReference type="AlphaFoldDB" id="A0A2U1CMM8"/>
<dbReference type="PANTHER" id="PTHR30625:SF3">
    <property type="entry name" value="TOL-PAL SYSTEM PROTEIN TOLQ"/>
    <property type="match status" value="1"/>
</dbReference>
<feature type="transmembrane region" description="Helical" evidence="7">
    <location>
        <begin position="20"/>
        <end position="41"/>
    </location>
</feature>
<dbReference type="EMBL" id="QEKO01000002">
    <property type="protein sequence ID" value="PVY62253.1"/>
    <property type="molecule type" value="Genomic_DNA"/>
</dbReference>
<feature type="transmembrane region" description="Helical" evidence="7">
    <location>
        <begin position="147"/>
        <end position="169"/>
    </location>
</feature>
<evidence type="ECO:0000256" key="3">
    <source>
        <dbReference type="ARBA" id="ARBA00022692"/>
    </source>
</evidence>
<evidence type="ECO:0000256" key="2">
    <source>
        <dbReference type="ARBA" id="ARBA00022475"/>
    </source>
</evidence>
<keyword evidence="10" id="KW-1185">Reference proteome</keyword>
<dbReference type="Proteomes" id="UP000246145">
    <property type="component" value="Unassembled WGS sequence"/>
</dbReference>